<dbReference type="OrthoDB" id="10019496at2"/>
<dbReference type="Proteomes" id="UP000295212">
    <property type="component" value="Unassembled WGS sequence"/>
</dbReference>
<organism evidence="1 2">
    <name type="scientific">Halomonas ventosae</name>
    <dbReference type="NCBI Taxonomy" id="229007"/>
    <lineage>
        <taxon>Bacteria</taxon>
        <taxon>Pseudomonadati</taxon>
        <taxon>Pseudomonadota</taxon>
        <taxon>Gammaproteobacteria</taxon>
        <taxon>Oceanospirillales</taxon>
        <taxon>Halomonadaceae</taxon>
        <taxon>Halomonas</taxon>
    </lineage>
</organism>
<sequence length="311" mass="36560">MKNKYGLVIQGPLRSLGRSGSTANIALSNLDSEDVVNFFCIPTVVNYFEKFNNLEKIVCVVWDDEDKKDVELLQNIVGHENIKVIKDRTKPVLTSGGVVPGNNKYRQFYSTLKGLEFLKKEGVSHIIKVRSDQSLDINKLIEDFETVQKIRKDTVMVPRVVKNKADHLADFYFVSEIELFELLLKDFLENKEIFHHVHTDLFYCWAKRFLGQPYLPYFFSKTDLFKEYVLKAWNFGFCPASKKVYSSIVWRGENLAYSATDNIFLEDIDYNLVLRQDQIIGKPTLYWLFFSRIKRNIINSYKKFFYFRRNI</sequence>
<name>A0A4R6ZWQ7_9GAMM</name>
<dbReference type="RefSeq" id="WP_133633816.1">
    <property type="nucleotide sequence ID" value="NZ_SNZJ01000001.1"/>
</dbReference>
<dbReference type="EMBL" id="SNZJ01000001">
    <property type="protein sequence ID" value="TDR57245.1"/>
    <property type="molecule type" value="Genomic_DNA"/>
</dbReference>
<dbReference type="AlphaFoldDB" id="A0A4R6ZWQ7"/>
<evidence type="ECO:0000313" key="2">
    <source>
        <dbReference type="Proteomes" id="UP000295212"/>
    </source>
</evidence>
<evidence type="ECO:0008006" key="3">
    <source>
        <dbReference type="Google" id="ProtNLM"/>
    </source>
</evidence>
<proteinExistence type="predicted"/>
<evidence type="ECO:0000313" key="1">
    <source>
        <dbReference type="EMBL" id="TDR57245.1"/>
    </source>
</evidence>
<comment type="caution">
    <text evidence="1">The sequence shown here is derived from an EMBL/GenBank/DDBJ whole genome shotgun (WGS) entry which is preliminary data.</text>
</comment>
<protein>
    <recommendedName>
        <fullName evidence="3">WavE lipopolysaccharide synthesis protein</fullName>
    </recommendedName>
</protein>
<gene>
    <name evidence="1" type="ORF">DFP85_10160</name>
</gene>
<accession>A0A4R6ZWQ7</accession>
<reference evidence="1 2" key="1">
    <citation type="submission" date="2019-03" db="EMBL/GenBank/DDBJ databases">
        <title>Genomic Encyclopedia of Type Strains, Phase III (KMG-III): the genomes of soil and plant-associated and newly described type strains.</title>
        <authorList>
            <person name="Whitman W."/>
        </authorList>
    </citation>
    <scope>NUCLEOTIDE SEQUENCE [LARGE SCALE GENOMIC DNA]</scope>
    <source>
        <strain evidence="1 2">CECT 5797</strain>
    </source>
</reference>